<evidence type="ECO:0000313" key="1">
    <source>
        <dbReference type="EMBL" id="KAI3370196.1"/>
    </source>
</evidence>
<accession>A0ACB8WQW2</accession>
<protein>
    <submittedName>
        <fullName evidence="1">Uncharacterized protein</fullName>
    </submittedName>
</protein>
<reference evidence="1" key="1">
    <citation type="submission" date="2022-04" db="EMBL/GenBank/DDBJ databases">
        <title>Jade perch genome.</title>
        <authorList>
            <person name="Chao B."/>
        </authorList>
    </citation>
    <scope>NUCLEOTIDE SEQUENCE</scope>
    <source>
        <strain evidence="1">CB-2022</strain>
    </source>
</reference>
<dbReference type="EMBL" id="CM041537">
    <property type="protein sequence ID" value="KAI3370196.1"/>
    <property type="molecule type" value="Genomic_DNA"/>
</dbReference>
<dbReference type="Proteomes" id="UP000831701">
    <property type="component" value="Chromosome 7"/>
</dbReference>
<keyword evidence="2" id="KW-1185">Reference proteome</keyword>
<comment type="caution">
    <text evidence="1">The sequence shown here is derived from an EMBL/GenBank/DDBJ whole genome shotgun (WGS) entry which is preliminary data.</text>
</comment>
<name>A0ACB8WQW2_9TELE</name>
<gene>
    <name evidence="1" type="ORF">L3Q82_024987</name>
</gene>
<proteinExistence type="predicted"/>
<evidence type="ECO:0000313" key="2">
    <source>
        <dbReference type="Proteomes" id="UP000831701"/>
    </source>
</evidence>
<organism evidence="1 2">
    <name type="scientific">Scortum barcoo</name>
    <name type="common">barcoo grunter</name>
    <dbReference type="NCBI Taxonomy" id="214431"/>
    <lineage>
        <taxon>Eukaryota</taxon>
        <taxon>Metazoa</taxon>
        <taxon>Chordata</taxon>
        <taxon>Craniata</taxon>
        <taxon>Vertebrata</taxon>
        <taxon>Euteleostomi</taxon>
        <taxon>Actinopterygii</taxon>
        <taxon>Neopterygii</taxon>
        <taxon>Teleostei</taxon>
        <taxon>Neoteleostei</taxon>
        <taxon>Acanthomorphata</taxon>
        <taxon>Eupercaria</taxon>
        <taxon>Centrarchiformes</taxon>
        <taxon>Terapontoidei</taxon>
        <taxon>Terapontidae</taxon>
        <taxon>Scortum</taxon>
    </lineage>
</organism>
<sequence length="1062" mass="118000">MQAGDPVVGAAMAGAGAQSRSEDEESHGIKDVKRTATQAFGSGVPKRRSSSRSIKRKKFDDELVESSLVKSSSRVKGPPVIEPVRCSGSEPSSSEKKKVAKSGTTLTPPLTMVVNPAPITKRVKKSKQPLHITKDLGRWKPTDDLLLINAVLQTTDLTSVHLGVKFSCRFTLREIKERWYALLYDPVISKLAWQAMRQLHPEAIAAIQSKALFSQAEEALLAKIGSTSQPKLDVFQELLSKHPGIFHPSRTPKSLLVHWQLLKQYYLLDDQSVQPLPKGDQVLNFSDAEQMVDDVKLKESRDEVLEHERLDVVYINFLTPSLSLLSLSELMISDRHQKREIRQLEQELPRWQVLVDSITGMSMPDFDNQTLAALRGRMVRYLMRSREITLGRATKDKPIDVDLSLEGPAWKISRKQGIIKLKNNGDFFIANEGRRPIYIDGRPVLSGNKWKLNNNSVVENKGAMLLLLRRCHSLTRFGPLSTHRQVHLRSNELTLMCLKVTFRFLSFHRHQVAPAVASCAARLWSSSADQRSYQRAHGPSWRHALAGLLAGTGAVLAYGLHHHKAEQVDAIRVQTIEKPSALPIFTQEEVISHRSLEDGVWVTYKGGVYDITEFVAVHPGGDKILLAAGGDLEPFWALYAVHNQEHVLEILSEYKVGELSAEDLKKQQTVVSSDPYSSDPKRHPILRVNSLKPFNAEPPPEILSDNYITPSAIFFKRNHLPVPQVDPASYQLHVEGLPGGVLTLSLEELKTRFPKHTITATLQCAGNRRSEMNEVKQVKGLNWGIAAISNATWGGAKLRDVLLAAGYGPDVAKWARHVQFEGLDKDVTGTTYGASIPLNKAVSEEGDVLLAYEMNSEDLPADHGYPVRVVVPGTVGARNVKWLGKISVSAEESSSHWQQNDYKGFSPGTDWDTVDFKSAPAIQELPIQSAITTPADGAMIDRSAEELTVKGYAWSGGGREVVRVDVSLDGGKTWQVAQLTSNGKGQEPEPSPLPGRAWAWKLWEVSAPLPPDDQELEIVCKAVDNSYNMQPDTVPPIWNLRGVLSNAWHRVKVKIREDECKE</sequence>